<dbReference type="PANTHER" id="PTHR11525">
    <property type="entry name" value="FARNESYL-PYROPHOSPHATE SYNTHETASE"/>
    <property type="match status" value="1"/>
</dbReference>
<organism evidence="6 7">
    <name type="scientific">Aspergillus nomiae NRRL (strain ATCC 15546 / NRRL 13137 / CBS 260.88 / M93)</name>
    <dbReference type="NCBI Taxonomy" id="1509407"/>
    <lineage>
        <taxon>Eukaryota</taxon>
        <taxon>Fungi</taxon>
        <taxon>Dikarya</taxon>
        <taxon>Ascomycota</taxon>
        <taxon>Pezizomycotina</taxon>
        <taxon>Eurotiomycetes</taxon>
        <taxon>Eurotiomycetidae</taxon>
        <taxon>Eurotiales</taxon>
        <taxon>Aspergillaceae</taxon>
        <taxon>Aspergillus</taxon>
        <taxon>Aspergillus subgen. Circumdati</taxon>
    </lineage>
</organism>
<dbReference type="GO" id="GO:0046165">
    <property type="term" value="P:alcohol biosynthetic process"/>
    <property type="evidence" value="ECO:0007669"/>
    <property type="project" value="UniProtKB-ARBA"/>
</dbReference>
<evidence type="ECO:0000256" key="3">
    <source>
        <dbReference type="ARBA" id="ARBA00022723"/>
    </source>
</evidence>
<keyword evidence="3" id="KW-0479">Metal-binding</keyword>
<dbReference type="PANTHER" id="PTHR11525:SF0">
    <property type="entry name" value="FARNESYL PYROPHOSPHATE SYNTHASE"/>
    <property type="match status" value="1"/>
</dbReference>
<dbReference type="SFLD" id="SFLDS00005">
    <property type="entry name" value="Isoprenoid_Synthase_Type_I"/>
    <property type="match status" value="1"/>
</dbReference>
<dbReference type="RefSeq" id="XP_015407870.1">
    <property type="nucleotide sequence ID" value="XM_015549453.1"/>
</dbReference>
<reference evidence="6 7" key="1">
    <citation type="submission" date="2014-06" db="EMBL/GenBank/DDBJ databases">
        <title>The Genome of the Aflatoxigenic Filamentous Fungus Aspergillus nomius.</title>
        <authorList>
            <person name="Moore M.G."/>
            <person name="Shannon B.M."/>
            <person name="Brian M.M."/>
        </authorList>
    </citation>
    <scope>NUCLEOTIDE SEQUENCE [LARGE SCALE GENOMIC DNA]</scope>
    <source>
        <strain evidence="6 7">NRRL 13137</strain>
    </source>
</reference>
<dbReference type="InterPro" id="IPR008949">
    <property type="entry name" value="Isoprenoid_synthase_dom_sf"/>
</dbReference>
<dbReference type="GO" id="GO:0004161">
    <property type="term" value="F:dimethylallyltranstransferase activity"/>
    <property type="evidence" value="ECO:0007669"/>
    <property type="project" value="TreeGrafter"/>
</dbReference>
<dbReference type="GeneID" id="26806000"/>
<dbReference type="CDD" id="cd00685">
    <property type="entry name" value="Trans_IPPS_HT"/>
    <property type="match status" value="1"/>
</dbReference>
<dbReference type="EMBL" id="JNOM01000097">
    <property type="protein sequence ID" value="KNG86947.1"/>
    <property type="molecule type" value="Genomic_DNA"/>
</dbReference>
<dbReference type="Gene3D" id="1.10.600.10">
    <property type="entry name" value="Farnesyl Diphosphate Synthase"/>
    <property type="match status" value="1"/>
</dbReference>
<dbReference type="InterPro" id="IPR000092">
    <property type="entry name" value="Polyprenyl_synt"/>
</dbReference>
<dbReference type="Pfam" id="PF00348">
    <property type="entry name" value="polyprenyl_synt"/>
    <property type="match status" value="1"/>
</dbReference>
<keyword evidence="7" id="KW-1185">Reference proteome</keyword>
<dbReference type="PROSITE" id="PS00723">
    <property type="entry name" value="POLYPRENYL_SYNTHASE_1"/>
    <property type="match status" value="1"/>
</dbReference>
<dbReference type="OrthoDB" id="10257492at2759"/>
<keyword evidence="4" id="KW-0460">Magnesium</keyword>
<dbReference type="GO" id="GO:0046872">
    <property type="term" value="F:metal ion binding"/>
    <property type="evidence" value="ECO:0007669"/>
    <property type="project" value="UniProtKB-KW"/>
</dbReference>
<dbReference type="STRING" id="1509407.A0A0L1J5E3"/>
<accession>A0A0L1J5E3</accession>
<evidence type="ECO:0000313" key="7">
    <source>
        <dbReference type="Proteomes" id="UP000037505"/>
    </source>
</evidence>
<protein>
    <recommendedName>
        <fullName evidence="8">Farnesyl pyrophosphate synthase</fullName>
    </recommendedName>
</protein>
<evidence type="ECO:0000256" key="1">
    <source>
        <dbReference type="ARBA" id="ARBA00001946"/>
    </source>
</evidence>
<gene>
    <name evidence="6" type="ORF">ANOM_004196</name>
</gene>
<comment type="similarity">
    <text evidence="5">Belongs to the FPP/GGPP synthase family.</text>
</comment>
<keyword evidence="2 5" id="KW-0808">Transferase</keyword>
<evidence type="ECO:0000256" key="2">
    <source>
        <dbReference type="ARBA" id="ARBA00022679"/>
    </source>
</evidence>
<sequence length="366" mass="41793">MAIASSEQFRSDLVQVSKLATDCMSQTGLAPEAAERILQCLVLTTKGGNILRGRTVLDSGWMLNGQNLSPVQNEDLKVLGCLVELLSAAYLIWDDIMDGSLTRRGQPCWYRREAVGMMAINDACLVKSAIYVTLKERFHEHEAYIDLYELFAEASLRTELGQHCDLMSSARLVELDQFRWDHYEFITMHKTAFYTFYLPVAIPLVYLRIATSAKLKQVYEISMLLGLVFQARDDFLDVYGDEKVTGKIGTDIQEHKCSWLSVMALQHCNDEQKSVLRNCYGSTNEDDVAKVKGIFQELNLIKIFYDWDKEMLTKINTMVNEMADLPLKEVFIEFQSKYFRDPRRSLTQSIANDIVTNQALESHLNG</sequence>
<dbReference type="GO" id="GO:0004337">
    <property type="term" value="F:(2E,6E)-farnesyl diphosphate synthase activity"/>
    <property type="evidence" value="ECO:0007669"/>
    <property type="project" value="TreeGrafter"/>
</dbReference>
<evidence type="ECO:0000256" key="4">
    <source>
        <dbReference type="ARBA" id="ARBA00022842"/>
    </source>
</evidence>
<proteinExistence type="inferred from homology"/>
<dbReference type="AlphaFoldDB" id="A0A0L1J5E3"/>
<dbReference type="InterPro" id="IPR033749">
    <property type="entry name" value="Polyprenyl_synt_CS"/>
</dbReference>
<comment type="cofactor">
    <cofactor evidence="1">
        <name>Mg(2+)</name>
        <dbReference type="ChEBI" id="CHEBI:18420"/>
    </cofactor>
</comment>
<evidence type="ECO:0008006" key="8">
    <source>
        <dbReference type="Google" id="ProtNLM"/>
    </source>
</evidence>
<dbReference type="GO" id="GO:0005737">
    <property type="term" value="C:cytoplasm"/>
    <property type="evidence" value="ECO:0007669"/>
    <property type="project" value="TreeGrafter"/>
</dbReference>
<dbReference type="InterPro" id="IPR039702">
    <property type="entry name" value="FPS1-like"/>
</dbReference>
<evidence type="ECO:0000256" key="5">
    <source>
        <dbReference type="RuleBase" id="RU004466"/>
    </source>
</evidence>
<dbReference type="Proteomes" id="UP000037505">
    <property type="component" value="Unassembled WGS sequence"/>
</dbReference>
<dbReference type="SUPFAM" id="SSF48576">
    <property type="entry name" value="Terpenoid synthases"/>
    <property type="match status" value="1"/>
</dbReference>
<dbReference type="GO" id="GO:0045337">
    <property type="term" value="P:farnesyl diphosphate biosynthetic process"/>
    <property type="evidence" value="ECO:0007669"/>
    <property type="project" value="TreeGrafter"/>
</dbReference>
<dbReference type="GO" id="GO:0043386">
    <property type="term" value="P:mycotoxin biosynthetic process"/>
    <property type="evidence" value="ECO:0007669"/>
    <property type="project" value="UniProtKB-ARBA"/>
</dbReference>
<comment type="caution">
    <text evidence="6">The sequence shown here is derived from an EMBL/GenBank/DDBJ whole genome shotgun (WGS) entry which is preliminary data.</text>
</comment>
<name>A0A0L1J5E3_ASPN3</name>
<evidence type="ECO:0000313" key="6">
    <source>
        <dbReference type="EMBL" id="KNG86947.1"/>
    </source>
</evidence>